<sequence>MALWDPENPDVTQAHRDMAKVLKGRLIYEAGVAGELEKNSHPKDTERYLRYVGIAVMRGHAQAVARDYSQKLGDRWGVLDKYQGAIFHHKVFTKLNLPASVYGGTPFGSGQWVPLVSFQAWMTNQISNLPNFPVVTSGPGGLTTINSWCGYMCFGQGYISNEDNHHDASK</sequence>
<dbReference type="EMBL" id="JBEVCJ010000076">
    <property type="protein sequence ID" value="MET1257481.1"/>
    <property type="molecule type" value="Genomic_DNA"/>
</dbReference>
<keyword evidence="2" id="KW-1185">Reference proteome</keyword>
<evidence type="ECO:0000313" key="1">
    <source>
        <dbReference type="EMBL" id="MET1257481.1"/>
    </source>
</evidence>
<gene>
    <name evidence="1" type="ORF">ABVT43_20285</name>
</gene>
<accession>A0ABV2BZX2</accession>
<proteinExistence type="predicted"/>
<reference evidence="1 2" key="1">
    <citation type="submission" date="2024-06" db="EMBL/GenBank/DDBJ databases">
        <authorList>
            <person name="Li F."/>
        </authorList>
    </citation>
    <scope>NUCLEOTIDE SEQUENCE [LARGE SCALE GENOMIC DNA]</scope>
    <source>
        <strain evidence="1 2">GXAS 311</strain>
    </source>
</reference>
<evidence type="ECO:0000313" key="2">
    <source>
        <dbReference type="Proteomes" id="UP001548189"/>
    </source>
</evidence>
<dbReference type="Proteomes" id="UP001548189">
    <property type="component" value="Unassembled WGS sequence"/>
</dbReference>
<dbReference type="RefSeq" id="WP_353898064.1">
    <property type="nucleotide sequence ID" value="NZ_JBEVCJ010000076.1"/>
</dbReference>
<organism evidence="1 2">
    <name type="scientific">Aliikangiella maris</name>
    <dbReference type="NCBI Taxonomy" id="3162458"/>
    <lineage>
        <taxon>Bacteria</taxon>
        <taxon>Pseudomonadati</taxon>
        <taxon>Pseudomonadota</taxon>
        <taxon>Gammaproteobacteria</taxon>
        <taxon>Oceanospirillales</taxon>
        <taxon>Pleioneaceae</taxon>
        <taxon>Aliikangiella</taxon>
    </lineage>
</organism>
<name>A0ABV2BZX2_9GAMM</name>
<comment type="caution">
    <text evidence="1">The sequence shown here is derived from an EMBL/GenBank/DDBJ whole genome shotgun (WGS) entry which is preliminary data.</text>
</comment>
<protein>
    <submittedName>
        <fullName evidence="1">Uncharacterized protein</fullName>
    </submittedName>
</protein>